<dbReference type="InterPro" id="IPR036390">
    <property type="entry name" value="WH_DNA-bd_sf"/>
</dbReference>
<accession>A0A1H7U6T6</accession>
<dbReference type="Gene3D" id="1.10.287.100">
    <property type="match status" value="1"/>
</dbReference>
<organism evidence="5 6">
    <name type="scientific">Streptacidiphilus jiangxiensis</name>
    <dbReference type="NCBI Taxonomy" id="235985"/>
    <lineage>
        <taxon>Bacteria</taxon>
        <taxon>Bacillati</taxon>
        <taxon>Actinomycetota</taxon>
        <taxon>Actinomycetes</taxon>
        <taxon>Kitasatosporales</taxon>
        <taxon>Streptomycetaceae</taxon>
        <taxon>Streptacidiphilus</taxon>
    </lineage>
</organism>
<evidence type="ECO:0000256" key="1">
    <source>
        <dbReference type="ARBA" id="ARBA00023015"/>
    </source>
</evidence>
<keyword evidence="3" id="KW-0804">Transcription</keyword>
<dbReference type="GO" id="GO:0003700">
    <property type="term" value="F:DNA-binding transcription factor activity"/>
    <property type="evidence" value="ECO:0007669"/>
    <property type="project" value="InterPro"/>
</dbReference>
<keyword evidence="1" id="KW-0805">Transcription regulation</keyword>
<gene>
    <name evidence="5" type="ORF">SAMN05414137_115103</name>
</gene>
<keyword evidence="2 5" id="KW-0238">DNA-binding</keyword>
<dbReference type="SUPFAM" id="SSF46785">
    <property type="entry name" value="Winged helix' DNA-binding domain"/>
    <property type="match status" value="1"/>
</dbReference>
<protein>
    <submittedName>
        <fullName evidence="5">DNA-binding transcriptional regulator, MarR family</fullName>
    </submittedName>
</protein>
<dbReference type="EMBL" id="FOAZ01000015">
    <property type="protein sequence ID" value="SEL92514.1"/>
    <property type="molecule type" value="Genomic_DNA"/>
</dbReference>
<feature type="domain" description="HTH marR-type" evidence="4">
    <location>
        <begin position="1"/>
        <end position="143"/>
    </location>
</feature>
<dbReference type="STRING" id="235985.SAMN05414137_115103"/>
<dbReference type="Gene3D" id="1.10.10.10">
    <property type="entry name" value="Winged helix-like DNA-binding domain superfamily/Winged helix DNA-binding domain"/>
    <property type="match status" value="1"/>
</dbReference>
<dbReference type="InterPro" id="IPR052526">
    <property type="entry name" value="HTH-type_Bedaq_tolerance"/>
</dbReference>
<dbReference type="RefSeq" id="WP_042450582.1">
    <property type="nucleotide sequence ID" value="NZ_BBPN01000019.1"/>
</dbReference>
<dbReference type="InterPro" id="IPR000835">
    <property type="entry name" value="HTH_MarR-typ"/>
</dbReference>
<keyword evidence="6" id="KW-1185">Reference proteome</keyword>
<dbReference type="Pfam" id="PF12802">
    <property type="entry name" value="MarR_2"/>
    <property type="match status" value="1"/>
</dbReference>
<proteinExistence type="predicted"/>
<reference evidence="6" key="1">
    <citation type="submission" date="2016-10" db="EMBL/GenBank/DDBJ databases">
        <authorList>
            <person name="Varghese N."/>
        </authorList>
    </citation>
    <scope>NUCLEOTIDE SEQUENCE [LARGE SCALE GENOMIC DNA]</scope>
    <source>
        <strain evidence="6">DSM 45096 / BCRC 16803 / CGMCC 4.1857 / CIP 109030 / JCM 12277 / KCTC 19219 / NBRC 100920 / 33214</strain>
    </source>
</reference>
<evidence type="ECO:0000313" key="6">
    <source>
        <dbReference type="Proteomes" id="UP000183015"/>
    </source>
</evidence>
<dbReference type="OrthoDB" id="5148120at2"/>
<dbReference type="GO" id="GO:0003677">
    <property type="term" value="F:DNA binding"/>
    <property type="evidence" value="ECO:0007669"/>
    <property type="project" value="UniProtKB-KW"/>
</dbReference>
<evidence type="ECO:0000256" key="2">
    <source>
        <dbReference type="ARBA" id="ARBA00023125"/>
    </source>
</evidence>
<dbReference type="PROSITE" id="PS50995">
    <property type="entry name" value="HTH_MARR_2"/>
    <property type="match status" value="1"/>
</dbReference>
<name>A0A1H7U6T6_STRJI</name>
<dbReference type="SMART" id="SM00347">
    <property type="entry name" value="HTH_MARR"/>
    <property type="match status" value="1"/>
</dbReference>
<dbReference type="Proteomes" id="UP000183015">
    <property type="component" value="Unassembled WGS sequence"/>
</dbReference>
<dbReference type="InterPro" id="IPR023187">
    <property type="entry name" value="Tscrpt_reg_MarR-type_CS"/>
</dbReference>
<dbReference type="PANTHER" id="PTHR39515:SF2">
    <property type="entry name" value="HTH-TYPE TRANSCRIPTIONAL REGULATOR RV0880"/>
    <property type="match status" value="1"/>
</dbReference>
<dbReference type="InterPro" id="IPR036388">
    <property type="entry name" value="WH-like_DNA-bd_sf"/>
</dbReference>
<evidence type="ECO:0000259" key="4">
    <source>
        <dbReference type="PROSITE" id="PS50995"/>
    </source>
</evidence>
<evidence type="ECO:0000313" key="5">
    <source>
        <dbReference type="EMBL" id="SEL92514.1"/>
    </source>
</evidence>
<evidence type="ECO:0000256" key="3">
    <source>
        <dbReference type="ARBA" id="ARBA00023163"/>
    </source>
</evidence>
<dbReference type="eggNOG" id="COG1846">
    <property type="taxonomic scope" value="Bacteria"/>
</dbReference>
<dbReference type="PROSITE" id="PS01117">
    <property type="entry name" value="HTH_MARR_1"/>
    <property type="match status" value="1"/>
</dbReference>
<dbReference type="AlphaFoldDB" id="A0A1H7U6T6"/>
<sequence>MDARDALNQSTATAIRVAVGMIKRRTREVVDGQLTTPEWSTLAQIARSGPCTVAGLAREQQITPQAMGSTVASLEKHGLVTRSADPDDRRRSLLTVSDTGAAALRSGRDALSDRMAAALGESFTDAEVATLAAAAPLLERLAQHF</sequence>
<dbReference type="PANTHER" id="PTHR39515">
    <property type="entry name" value="CONSERVED PROTEIN"/>
    <property type="match status" value="1"/>
</dbReference>